<evidence type="ECO:0000313" key="3">
    <source>
        <dbReference type="Proteomes" id="UP000193685"/>
    </source>
</evidence>
<dbReference type="RefSeq" id="XP_040722027.1">
    <property type="nucleotide sequence ID" value="XM_040868149.1"/>
</dbReference>
<dbReference type="InterPro" id="IPR029063">
    <property type="entry name" value="SAM-dependent_MTases_sf"/>
</dbReference>
<dbReference type="Gene3D" id="3.40.50.150">
    <property type="entry name" value="Vaccinia Virus protein VP39"/>
    <property type="match status" value="1"/>
</dbReference>
<evidence type="ECO:0000313" key="2">
    <source>
        <dbReference type="EMBL" id="ORY74378.1"/>
    </source>
</evidence>
<organism evidence="2 3">
    <name type="scientific">Protomyces lactucae-debilis</name>
    <dbReference type="NCBI Taxonomy" id="2754530"/>
    <lineage>
        <taxon>Eukaryota</taxon>
        <taxon>Fungi</taxon>
        <taxon>Dikarya</taxon>
        <taxon>Ascomycota</taxon>
        <taxon>Taphrinomycotina</taxon>
        <taxon>Taphrinomycetes</taxon>
        <taxon>Taphrinales</taxon>
        <taxon>Protomycetaceae</taxon>
        <taxon>Protomyces</taxon>
    </lineage>
</organism>
<dbReference type="OMA" id="MCTSWKS"/>
<dbReference type="Pfam" id="PF08241">
    <property type="entry name" value="Methyltransf_11"/>
    <property type="match status" value="1"/>
</dbReference>
<gene>
    <name evidence="2" type="ORF">BCR37DRAFT_352690</name>
</gene>
<dbReference type="PANTHER" id="PTHR43036:SF2">
    <property type="entry name" value="OS04G0481300 PROTEIN"/>
    <property type="match status" value="1"/>
</dbReference>
<dbReference type="PANTHER" id="PTHR43036">
    <property type="entry name" value="OSJNBB0011N17.9 PROTEIN"/>
    <property type="match status" value="1"/>
</dbReference>
<dbReference type="OrthoDB" id="2013972at2759"/>
<name>A0A1Y2ES32_PROLT</name>
<sequence length="227" mass="25525">MAIPLSRLKPFVFAARWPYQAADFVRSDESSDARFYAFPRFVNHIDDEAIRRLTDYYRQSIPQDSNVLDIASSWVSHLPTNVKYASVIGLGLNNEELAANSLLTKTIVQDLNKDTKLPLEDASVDHVICNVSIDYLTKPREVCLEAGRVLRPGGVLHLAISNRCFPTKVVGRWLKLSEEERRQMVADYLHFTAGEDGTPKVFKDIASIELADGRGSDPIHIVRGTRI</sequence>
<comment type="caution">
    <text evidence="2">The sequence shown here is derived from an EMBL/GenBank/DDBJ whole genome shotgun (WGS) entry which is preliminary data.</text>
</comment>
<feature type="domain" description="Methyltransferase type 11" evidence="1">
    <location>
        <begin position="85"/>
        <end position="156"/>
    </location>
</feature>
<dbReference type="GeneID" id="63784748"/>
<protein>
    <recommendedName>
        <fullName evidence="1">Methyltransferase type 11 domain-containing protein</fullName>
    </recommendedName>
</protein>
<keyword evidence="3" id="KW-1185">Reference proteome</keyword>
<dbReference type="AlphaFoldDB" id="A0A1Y2ES32"/>
<proteinExistence type="predicted"/>
<accession>A0A1Y2ES32</accession>
<dbReference type="SUPFAM" id="SSF53335">
    <property type="entry name" value="S-adenosyl-L-methionine-dependent methyltransferases"/>
    <property type="match status" value="1"/>
</dbReference>
<dbReference type="InterPro" id="IPR013216">
    <property type="entry name" value="Methyltransf_11"/>
</dbReference>
<evidence type="ECO:0000259" key="1">
    <source>
        <dbReference type="Pfam" id="PF08241"/>
    </source>
</evidence>
<dbReference type="EMBL" id="MCFI01000030">
    <property type="protein sequence ID" value="ORY74378.1"/>
    <property type="molecule type" value="Genomic_DNA"/>
</dbReference>
<dbReference type="GO" id="GO:0008757">
    <property type="term" value="F:S-adenosylmethionine-dependent methyltransferase activity"/>
    <property type="evidence" value="ECO:0007669"/>
    <property type="project" value="InterPro"/>
</dbReference>
<reference evidence="2 3" key="1">
    <citation type="submission" date="2016-07" db="EMBL/GenBank/DDBJ databases">
        <title>Pervasive Adenine N6-methylation of Active Genes in Fungi.</title>
        <authorList>
            <consortium name="DOE Joint Genome Institute"/>
            <person name="Mondo S.J."/>
            <person name="Dannebaum R.O."/>
            <person name="Kuo R.C."/>
            <person name="Labutti K."/>
            <person name="Haridas S."/>
            <person name="Kuo A."/>
            <person name="Salamov A."/>
            <person name="Ahrendt S.R."/>
            <person name="Lipzen A."/>
            <person name="Sullivan W."/>
            <person name="Andreopoulos W.B."/>
            <person name="Clum A."/>
            <person name="Lindquist E."/>
            <person name="Daum C."/>
            <person name="Ramamoorthy G.K."/>
            <person name="Gryganskyi A."/>
            <person name="Culley D."/>
            <person name="Magnuson J.K."/>
            <person name="James T.Y."/>
            <person name="O'Malley M.A."/>
            <person name="Stajich J.E."/>
            <person name="Spatafora J.W."/>
            <person name="Visel A."/>
            <person name="Grigoriev I.V."/>
        </authorList>
    </citation>
    <scope>NUCLEOTIDE SEQUENCE [LARGE SCALE GENOMIC DNA]</scope>
    <source>
        <strain evidence="2 3">12-1054</strain>
    </source>
</reference>
<dbReference type="Proteomes" id="UP000193685">
    <property type="component" value="Unassembled WGS sequence"/>
</dbReference>